<evidence type="ECO:0000313" key="3">
    <source>
        <dbReference type="Proteomes" id="UP000188879"/>
    </source>
</evidence>
<feature type="domain" description="Glycosyl transferase family 25" evidence="1">
    <location>
        <begin position="36"/>
        <end position="83"/>
    </location>
</feature>
<proteinExistence type="predicted"/>
<organism evidence="2 3">
    <name type="scientific">Teichococcus deserti</name>
    <dbReference type="NCBI Taxonomy" id="1817963"/>
    <lineage>
        <taxon>Bacteria</taxon>
        <taxon>Pseudomonadati</taxon>
        <taxon>Pseudomonadota</taxon>
        <taxon>Alphaproteobacteria</taxon>
        <taxon>Acetobacterales</taxon>
        <taxon>Roseomonadaceae</taxon>
        <taxon>Roseomonas</taxon>
    </lineage>
</organism>
<dbReference type="InterPro" id="IPR002654">
    <property type="entry name" value="Glyco_trans_25"/>
</dbReference>
<dbReference type="Proteomes" id="UP000188879">
    <property type="component" value="Unassembled WGS sequence"/>
</dbReference>
<name>A0A1V2H435_9PROT</name>
<keyword evidence="3" id="KW-1185">Reference proteome</keyword>
<protein>
    <recommendedName>
        <fullName evidence="1">Glycosyl transferase family 25 domain-containing protein</fullName>
    </recommendedName>
</protein>
<dbReference type="EMBL" id="MLCO01000081">
    <property type="protein sequence ID" value="ONG54717.1"/>
    <property type="molecule type" value="Genomic_DNA"/>
</dbReference>
<sequence length="223" mass="24024">MNPGLAIERVAACDGRLLDRGLCERKGLFAPGLHYSAGACGSAVSHIMLWNDCITRDVPVHIAEDDAVIRPDFHDVAAPLLDALGDWDIVLWSHNDNWPVGLVPPVPGTVSVLEGTPLSALILGEAYPIFRAFRGMPALVPLASAAGLGLYSVSPQGARKLLRRCLPLSGQPARYARDLAQTWRNTALDVELSRHYAGLRAFLAVPVMAVMINDETMSTILNP</sequence>
<gene>
    <name evidence="2" type="ORF">BKE38_10130</name>
</gene>
<reference evidence="2 3" key="1">
    <citation type="submission" date="2016-10" db="EMBL/GenBank/DDBJ databases">
        <title>Draft Genome sequence of Roseomonas sp. strain M3.</title>
        <authorList>
            <person name="Subhash Y."/>
            <person name="Lee S."/>
        </authorList>
    </citation>
    <scope>NUCLEOTIDE SEQUENCE [LARGE SCALE GENOMIC DNA]</scope>
    <source>
        <strain evidence="2 3">M3</strain>
    </source>
</reference>
<accession>A0A1V2H435</accession>
<dbReference type="AlphaFoldDB" id="A0A1V2H435"/>
<dbReference type="Pfam" id="PF01755">
    <property type="entry name" value="Glyco_transf_25"/>
    <property type="match status" value="1"/>
</dbReference>
<comment type="caution">
    <text evidence="2">The sequence shown here is derived from an EMBL/GenBank/DDBJ whole genome shotgun (WGS) entry which is preliminary data.</text>
</comment>
<evidence type="ECO:0000313" key="2">
    <source>
        <dbReference type="EMBL" id="ONG54717.1"/>
    </source>
</evidence>
<evidence type="ECO:0000259" key="1">
    <source>
        <dbReference type="Pfam" id="PF01755"/>
    </source>
</evidence>